<name>A0A8T2R3I1_CERRI</name>
<evidence type="ECO:0000313" key="3">
    <source>
        <dbReference type="Proteomes" id="UP000825935"/>
    </source>
</evidence>
<accession>A0A8T2R3I1</accession>
<feature type="signal peptide" evidence="1">
    <location>
        <begin position="1"/>
        <end position="27"/>
    </location>
</feature>
<keyword evidence="1" id="KW-0732">Signal</keyword>
<evidence type="ECO:0008006" key="4">
    <source>
        <dbReference type="Google" id="ProtNLM"/>
    </source>
</evidence>
<protein>
    <recommendedName>
        <fullName evidence="4">Secreted protein</fullName>
    </recommendedName>
</protein>
<dbReference type="Proteomes" id="UP000825935">
    <property type="component" value="Chromosome 30"/>
</dbReference>
<organism evidence="2 3">
    <name type="scientific">Ceratopteris richardii</name>
    <name type="common">Triangle waterfern</name>
    <dbReference type="NCBI Taxonomy" id="49495"/>
    <lineage>
        <taxon>Eukaryota</taxon>
        <taxon>Viridiplantae</taxon>
        <taxon>Streptophyta</taxon>
        <taxon>Embryophyta</taxon>
        <taxon>Tracheophyta</taxon>
        <taxon>Polypodiopsida</taxon>
        <taxon>Polypodiidae</taxon>
        <taxon>Polypodiales</taxon>
        <taxon>Pteridineae</taxon>
        <taxon>Pteridaceae</taxon>
        <taxon>Parkerioideae</taxon>
        <taxon>Ceratopteris</taxon>
    </lineage>
</organism>
<dbReference type="AlphaFoldDB" id="A0A8T2R3I1"/>
<reference evidence="2" key="1">
    <citation type="submission" date="2021-08" db="EMBL/GenBank/DDBJ databases">
        <title>WGS assembly of Ceratopteris richardii.</title>
        <authorList>
            <person name="Marchant D.B."/>
            <person name="Chen G."/>
            <person name="Jenkins J."/>
            <person name="Shu S."/>
            <person name="Leebens-Mack J."/>
            <person name="Grimwood J."/>
            <person name="Schmutz J."/>
            <person name="Soltis P."/>
            <person name="Soltis D."/>
            <person name="Chen Z.-H."/>
        </authorList>
    </citation>
    <scope>NUCLEOTIDE SEQUENCE</scope>
    <source>
        <strain evidence="2">Whitten #5841</strain>
        <tissue evidence="2">Leaf</tissue>
    </source>
</reference>
<comment type="caution">
    <text evidence="2">The sequence shown here is derived from an EMBL/GenBank/DDBJ whole genome shotgun (WGS) entry which is preliminary data.</text>
</comment>
<dbReference type="EMBL" id="CM035435">
    <property type="protein sequence ID" value="KAH7290278.1"/>
    <property type="molecule type" value="Genomic_DNA"/>
</dbReference>
<proteinExistence type="predicted"/>
<keyword evidence="3" id="KW-1185">Reference proteome</keyword>
<sequence>MACLCFVIFLKASAWIMLFISLPSRRAERELSRACSLSYFRRPVHGLCCVSFCLHAVLRERELSRESSIVIMSLVGI</sequence>
<evidence type="ECO:0000256" key="1">
    <source>
        <dbReference type="SAM" id="SignalP"/>
    </source>
</evidence>
<evidence type="ECO:0000313" key="2">
    <source>
        <dbReference type="EMBL" id="KAH7290278.1"/>
    </source>
</evidence>
<gene>
    <name evidence="2" type="ORF">KP509_30G040300</name>
</gene>
<feature type="chain" id="PRO_5035823713" description="Secreted protein" evidence="1">
    <location>
        <begin position="28"/>
        <end position="77"/>
    </location>
</feature>